<protein>
    <submittedName>
        <fullName evidence="1">Uncharacterized protein</fullName>
    </submittedName>
</protein>
<name>A0ABV2LNS8_9BACL</name>
<evidence type="ECO:0000313" key="1">
    <source>
        <dbReference type="EMBL" id="MET3730242.1"/>
    </source>
</evidence>
<keyword evidence="2" id="KW-1185">Reference proteome</keyword>
<dbReference type="Proteomes" id="UP001549097">
    <property type="component" value="Unassembled WGS sequence"/>
</dbReference>
<dbReference type="EMBL" id="JBEPMP010000004">
    <property type="protein sequence ID" value="MET3730242.1"/>
    <property type="molecule type" value="Genomic_DNA"/>
</dbReference>
<accession>A0ABV2LNS8</accession>
<proteinExistence type="predicted"/>
<comment type="caution">
    <text evidence="1">The sequence shown here is derived from an EMBL/GenBank/DDBJ whole genome shotgun (WGS) entry which is preliminary data.</text>
</comment>
<evidence type="ECO:0000313" key="2">
    <source>
        <dbReference type="Proteomes" id="UP001549097"/>
    </source>
</evidence>
<sequence>MITSEKLPTEILDKIAKYKKHKEKTHVFPSVISINNINYYYIKYAPSREQLIIREDGTILPVSKIKSVFQYALVYNTSFENITNFGLKWVESGTLKRYEKLCNILEDLYNVIKEQAPSNILDSLKRFRECSEIIIQEQHNINKSVGQGFDLANKTNNLEIVTIQDCKEMRKFNESMVRAAFRQNEIQLETEDERKVIYKYVSRNKFSYGFKLLPILIQLAPYHKNMRTSATIGSEEMEDIKRLISKDLNIEENPEALAAVKLLRNPIK</sequence>
<gene>
    <name evidence="1" type="ORF">ABID52_003883</name>
</gene>
<reference evidence="1 2" key="1">
    <citation type="submission" date="2024-06" db="EMBL/GenBank/DDBJ databases">
        <title>Genomic Encyclopedia of Type Strains, Phase IV (KMG-IV): sequencing the most valuable type-strain genomes for metagenomic binning, comparative biology and taxonomic classification.</title>
        <authorList>
            <person name="Goeker M."/>
        </authorList>
    </citation>
    <scope>NUCLEOTIDE SEQUENCE [LARGE SCALE GENOMIC DNA]</scope>
    <source>
        <strain evidence="1 2">DSM 100124</strain>
    </source>
</reference>
<organism evidence="1 2">
    <name type="scientific">Fictibacillus halophilus</name>
    <dbReference type="NCBI Taxonomy" id="1610490"/>
    <lineage>
        <taxon>Bacteria</taxon>
        <taxon>Bacillati</taxon>
        <taxon>Bacillota</taxon>
        <taxon>Bacilli</taxon>
        <taxon>Bacillales</taxon>
        <taxon>Fictibacillaceae</taxon>
        <taxon>Fictibacillus</taxon>
    </lineage>
</organism>
<dbReference type="RefSeq" id="WP_198769393.1">
    <property type="nucleotide sequence ID" value="NZ_JAEACF010000004.1"/>
</dbReference>